<evidence type="ECO:0000313" key="3">
    <source>
        <dbReference type="Proteomes" id="UP000001302"/>
    </source>
</evidence>
<proteinExistence type="predicted"/>
<dbReference type="HOGENOM" id="CLU_105747_0_0_5"/>
<protein>
    <recommendedName>
        <fullName evidence="4">DUF2155 domain-containing protein</fullName>
    </recommendedName>
</protein>
<dbReference type="KEGG" id="pbr:PB2503_11034"/>
<evidence type="ECO:0000313" key="2">
    <source>
        <dbReference type="EMBL" id="ADM10254.1"/>
    </source>
</evidence>
<accession>E0THW1</accession>
<evidence type="ECO:0008006" key="4">
    <source>
        <dbReference type="Google" id="ProtNLM"/>
    </source>
</evidence>
<dbReference type="InterPro" id="IPR019225">
    <property type="entry name" value="DUF2155"/>
</dbReference>
<dbReference type="STRING" id="314260.PB2503_11034"/>
<sequence length="259" mass="27737">MGMRRDAREGAKGRSIGGKVTGSMIGLLFGAASAQSVPDTPTIPLSAEEAAEGEYQLGWDVVLPPPSDDNQDEISELDRLMRSSSGAGFGALTYNAKTDNPLEPVAVTLRALDKITATFTDITIPLGETAAFGPLTLLPRTCDRRPPEEPPETTVFLEVYAGDGDVQGQRARDARAEREAMQVEAPRSTLQLPGTQMSSGAEADTPPSALAQENVIDTEALGEDVFKGWMFASSPSLNAMEHPVYDVWVIDCKMVDPRI</sequence>
<dbReference type="Proteomes" id="UP000001302">
    <property type="component" value="Chromosome"/>
</dbReference>
<name>E0THW1_PARBH</name>
<feature type="compositionally biased region" description="Polar residues" evidence="1">
    <location>
        <begin position="188"/>
        <end position="199"/>
    </location>
</feature>
<feature type="compositionally biased region" description="Basic and acidic residues" evidence="1">
    <location>
        <begin position="170"/>
        <end position="181"/>
    </location>
</feature>
<dbReference type="AlphaFoldDB" id="E0THW1"/>
<dbReference type="EMBL" id="CP002156">
    <property type="protein sequence ID" value="ADM10254.1"/>
    <property type="molecule type" value="Genomic_DNA"/>
</dbReference>
<dbReference type="Pfam" id="PF09923">
    <property type="entry name" value="DUF2155"/>
    <property type="match status" value="2"/>
</dbReference>
<gene>
    <name evidence="2" type="ordered locus">PB2503_11034</name>
</gene>
<reference evidence="2 3" key="2">
    <citation type="journal article" date="2011" name="J. Bacteriol.">
        <title>Complete genome sequence of strain HTCC2503T of Parvularcula bermudensis, the type species of the order "Parvularculales" in the class Alphaproteobacteria.</title>
        <authorList>
            <person name="Oh H.M."/>
            <person name="Kang I."/>
            <person name="Vergin K.L."/>
            <person name="Kang D."/>
            <person name="Rhee K.H."/>
            <person name="Giovannoni S.J."/>
            <person name="Cho J.C."/>
        </authorList>
    </citation>
    <scope>NUCLEOTIDE SEQUENCE [LARGE SCALE GENOMIC DNA]</scope>
    <source>
        <strain evidence="3">ATCC BAA-594 / HTCC2503 / KCTC 12087</strain>
    </source>
</reference>
<organism evidence="2 3">
    <name type="scientific">Parvularcula bermudensis (strain ATCC BAA-594 / HTCC2503 / KCTC 12087)</name>
    <dbReference type="NCBI Taxonomy" id="314260"/>
    <lineage>
        <taxon>Bacteria</taxon>
        <taxon>Pseudomonadati</taxon>
        <taxon>Pseudomonadota</taxon>
        <taxon>Alphaproteobacteria</taxon>
        <taxon>Parvularculales</taxon>
        <taxon>Parvularculaceae</taxon>
        <taxon>Parvularcula</taxon>
    </lineage>
</organism>
<reference evidence="3" key="1">
    <citation type="submission" date="2010-08" db="EMBL/GenBank/DDBJ databases">
        <title>Genome sequence of Parvularcula bermudensis HTCC2503.</title>
        <authorList>
            <person name="Kang D.-M."/>
            <person name="Oh H.-M."/>
            <person name="Cho J.-C."/>
        </authorList>
    </citation>
    <scope>NUCLEOTIDE SEQUENCE [LARGE SCALE GENOMIC DNA]</scope>
    <source>
        <strain evidence="3">ATCC BAA-594 / HTCC2503 / KCTC 12087</strain>
    </source>
</reference>
<evidence type="ECO:0000256" key="1">
    <source>
        <dbReference type="SAM" id="MobiDB-lite"/>
    </source>
</evidence>
<feature type="region of interest" description="Disordered" evidence="1">
    <location>
        <begin position="166"/>
        <end position="207"/>
    </location>
</feature>
<dbReference type="eggNOG" id="COG4765">
    <property type="taxonomic scope" value="Bacteria"/>
</dbReference>
<keyword evidence="3" id="KW-1185">Reference proteome</keyword>